<dbReference type="Gene3D" id="3.40.50.410">
    <property type="entry name" value="von Willebrand factor, type A domain"/>
    <property type="match status" value="1"/>
</dbReference>
<proteinExistence type="predicted"/>
<dbReference type="PANTHER" id="PTHR22550">
    <property type="entry name" value="SPORE GERMINATION PROTEIN"/>
    <property type="match status" value="1"/>
</dbReference>
<feature type="compositionally biased region" description="Polar residues" evidence="5">
    <location>
        <begin position="568"/>
        <end position="579"/>
    </location>
</feature>
<gene>
    <name evidence="8" type="ORF">LNTAR_03329</name>
</gene>
<dbReference type="InterPro" id="IPR050768">
    <property type="entry name" value="UPF0353/GerABKA_families"/>
</dbReference>
<accession>A6DT53</accession>
<evidence type="ECO:0000256" key="2">
    <source>
        <dbReference type="ARBA" id="ARBA00022692"/>
    </source>
</evidence>
<dbReference type="Proteomes" id="UP000004947">
    <property type="component" value="Unassembled WGS sequence"/>
</dbReference>
<keyword evidence="3 6" id="KW-1133">Transmembrane helix</keyword>
<feature type="transmembrane region" description="Helical" evidence="6">
    <location>
        <begin position="312"/>
        <end position="330"/>
    </location>
</feature>
<evidence type="ECO:0000313" key="9">
    <source>
        <dbReference type="Proteomes" id="UP000004947"/>
    </source>
</evidence>
<protein>
    <submittedName>
        <fullName evidence="8">BatB protein</fullName>
    </submittedName>
</protein>
<evidence type="ECO:0000256" key="3">
    <source>
        <dbReference type="ARBA" id="ARBA00022989"/>
    </source>
</evidence>
<feature type="domain" description="VWFA" evidence="7">
    <location>
        <begin position="93"/>
        <end position="269"/>
    </location>
</feature>
<evidence type="ECO:0000313" key="8">
    <source>
        <dbReference type="EMBL" id="EDM25228.1"/>
    </source>
</evidence>
<dbReference type="eggNOG" id="COG2304">
    <property type="taxonomic scope" value="Bacteria"/>
</dbReference>
<dbReference type="PANTHER" id="PTHR22550:SF5">
    <property type="entry name" value="LEUCINE ZIPPER PROTEIN 4"/>
    <property type="match status" value="1"/>
</dbReference>
<keyword evidence="9" id="KW-1185">Reference proteome</keyword>
<dbReference type="EMBL" id="ABCK01000034">
    <property type="protein sequence ID" value="EDM25228.1"/>
    <property type="molecule type" value="Genomic_DNA"/>
</dbReference>
<keyword evidence="2 6" id="KW-0812">Transmembrane</keyword>
<evidence type="ECO:0000256" key="5">
    <source>
        <dbReference type="SAM" id="MobiDB-lite"/>
    </source>
</evidence>
<evidence type="ECO:0000259" key="7">
    <source>
        <dbReference type="PROSITE" id="PS50234"/>
    </source>
</evidence>
<feature type="region of interest" description="Disordered" evidence="5">
    <location>
        <begin position="493"/>
        <end position="621"/>
    </location>
</feature>
<dbReference type="STRING" id="313628.LNTAR_03329"/>
<dbReference type="SMART" id="SM00327">
    <property type="entry name" value="VWA"/>
    <property type="match status" value="1"/>
</dbReference>
<feature type="transmembrane region" description="Helical" evidence="6">
    <location>
        <begin position="12"/>
        <end position="30"/>
    </location>
</feature>
<dbReference type="SUPFAM" id="SSF53300">
    <property type="entry name" value="vWA-like"/>
    <property type="match status" value="1"/>
</dbReference>
<keyword evidence="4 6" id="KW-0472">Membrane</keyword>
<dbReference type="InterPro" id="IPR036465">
    <property type="entry name" value="vWFA_dom_sf"/>
</dbReference>
<evidence type="ECO:0000256" key="1">
    <source>
        <dbReference type="ARBA" id="ARBA00022475"/>
    </source>
</evidence>
<dbReference type="PROSITE" id="PS50234">
    <property type="entry name" value="VWFA"/>
    <property type="match status" value="1"/>
</dbReference>
<organism evidence="8 9">
    <name type="scientific">Lentisphaera araneosa HTCC2155</name>
    <dbReference type="NCBI Taxonomy" id="313628"/>
    <lineage>
        <taxon>Bacteria</taxon>
        <taxon>Pseudomonadati</taxon>
        <taxon>Lentisphaerota</taxon>
        <taxon>Lentisphaeria</taxon>
        <taxon>Lentisphaerales</taxon>
        <taxon>Lentisphaeraceae</taxon>
        <taxon>Lentisphaera</taxon>
    </lineage>
</organism>
<evidence type="ECO:0000256" key="4">
    <source>
        <dbReference type="ARBA" id="ARBA00023136"/>
    </source>
</evidence>
<sequence length="621" mass="71527">MIHFKNIDLAPYLIPIIVFAFLCLFFGNSYRRRVIKLLKNDYGLDLVKMSLLSQTRRRLRYLSLLLAIGTLCFCLLRPQGKEISQEKESSSRSILFLVDISKSMNVRDMNEQSRLEYSKWWAKKLMNDIPGDRFGLITFSRIANIECPLTSEPDMVLLYLSDLNSSLLPGGGTNIAAALDHAQKQFKENERDSRVVVLLSDGETDGNKWRESLEALQKKKIPVNVISLGDPKREGLVLNEKGHPIRNSKGDYVMSLSDTSTLKQIADETGGTYIPWDPEDPLNSGHSTIESLIRELEFDESKKENVKVRDELYLFFLPLAIFLITIRLWLSESKKASQASQLISFLCILFLSNQINAQAQLPPQLPSPQAKPKVSPEEIKKKIDSIESTISAQVDELEAYRRALAIEQQLHEHPEAIAEHLEKLYQTAAKHPELKMAAQSNLNAFKHKQALAAEPGKQSQELQTVIDQYIDLLSDYPTSTKLQENLDLALQQKQKVDQDQEQNKDQQNKDQQNKDQQNKDQQNKDQQNKDQQNKDQQNKDQQNKDQQNKDQQNKKVDPNEQQSDDPQKSQPKQQEQNEMTEAEANAAFQDELKRQQQLRDLIRRNREQRNKRQHFNPEQDK</sequence>
<name>A6DT53_9BACT</name>
<reference evidence="8 9" key="1">
    <citation type="journal article" date="2010" name="J. Bacteriol.">
        <title>Genome sequence of Lentisphaera araneosa HTCC2155T, the type species of the order Lentisphaerales in the phylum Lentisphaerae.</title>
        <authorList>
            <person name="Thrash J.C."/>
            <person name="Cho J.C."/>
            <person name="Vergin K.L."/>
            <person name="Morris R.M."/>
            <person name="Giovannoni S.J."/>
        </authorList>
    </citation>
    <scope>NUCLEOTIDE SEQUENCE [LARGE SCALE GENOMIC DNA]</scope>
    <source>
        <strain evidence="8 9">HTCC2155</strain>
    </source>
</reference>
<dbReference type="Pfam" id="PF13519">
    <property type="entry name" value="VWA_2"/>
    <property type="match status" value="1"/>
</dbReference>
<feature type="compositionally biased region" description="Basic and acidic residues" evidence="5">
    <location>
        <begin position="494"/>
        <end position="558"/>
    </location>
</feature>
<comment type="caution">
    <text evidence="8">The sequence shown here is derived from an EMBL/GenBank/DDBJ whole genome shotgun (WGS) entry which is preliminary data.</text>
</comment>
<dbReference type="OrthoDB" id="6206554at2"/>
<keyword evidence="1" id="KW-1003">Cell membrane</keyword>
<dbReference type="InterPro" id="IPR002035">
    <property type="entry name" value="VWF_A"/>
</dbReference>
<feature type="compositionally biased region" description="Basic and acidic residues" evidence="5">
    <location>
        <begin position="600"/>
        <end position="621"/>
    </location>
</feature>
<dbReference type="AlphaFoldDB" id="A6DT53"/>
<evidence type="ECO:0000256" key="6">
    <source>
        <dbReference type="SAM" id="Phobius"/>
    </source>
</evidence>